<dbReference type="RefSeq" id="WP_013461330.1">
    <property type="nucleotide sequence ID" value="NC_014762.1"/>
</dbReference>
<evidence type="ECO:0000313" key="3">
    <source>
        <dbReference type="Proteomes" id="UP000008721"/>
    </source>
</evidence>
<dbReference type="InterPro" id="IPR011486">
    <property type="entry name" value="BBP2"/>
</dbReference>
<accession>E4TYX3</accession>
<dbReference type="STRING" id="709032.Sulku_2474"/>
<gene>
    <name evidence="2" type="ordered locus">Sulku_2474</name>
</gene>
<dbReference type="AlphaFoldDB" id="E4TYX3"/>
<evidence type="ECO:0008006" key="4">
    <source>
        <dbReference type="Google" id="ProtNLM"/>
    </source>
</evidence>
<dbReference type="HOGENOM" id="CLU_914686_0_0_7"/>
<feature type="signal peptide" evidence="1">
    <location>
        <begin position="1"/>
        <end position="19"/>
    </location>
</feature>
<dbReference type="Proteomes" id="UP000008721">
    <property type="component" value="Chromosome"/>
</dbReference>
<keyword evidence="3" id="KW-1185">Reference proteome</keyword>
<name>E4TYX3_SULKY</name>
<protein>
    <recommendedName>
        <fullName evidence="4">Porin</fullName>
    </recommendedName>
</protein>
<reference evidence="2 3" key="1">
    <citation type="journal article" date="2012" name="Stand. Genomic Sci.">
        <title>Complete genome sequence of the sulfur compounds oxidizing chemolithoautotroph Sulfuricurvum kujiense type strain (YK-1(T)).</title>
        <authorList>
            <person name="Han C."/>
            <person name="Kotsyurbenko O."/>
            <person name="Chertkov O."/>
            <person name="Held B."/>
            <person name="Lapidus A."/>
            <person name="Nolan M."/>
            <person name="Lucas S."/>
            <person name="Hammon N."/>
            <person name="Deshpande S."/>
            <person name="Cheng J.F."/>
            <person name="Tapia R."/>
            <person name="Goodwin L.A."/>
            <person name="Pitluck S."/>
            <person name="Liolios K."/>
            <person name="Pagani I."/>
            <person name="Ivanova N."/>
            <person name="Mavromatis K."/>
            <person name="Mikhailova N."/>
            <person name="Pati A."/>
            <person name="Chen A."/>
            <person name="Palaniappan K."/>
            <person name="Land M."/>
            <person name="Hauser L."/>
            <person name="Chang Y.J."/>
            <person name="Jeffries C.D."/>
            <person name="Brambilla E.M."/>
            <person name="Rohde M."/>
            <person name="Spring S."/>
            <person name="Sikorski J."/>
            <person name="Goker M."/>
            <person name="Woyke T."/>
            <person name="Bristow J."/>
            <person name="Eisen J.A."/>
            <person name="Markowitz V."/>
            <person name="Hugenholtz P."/>
            <person name="Kyrpides N.C."/>
            <person name="Klenk H.P."/>
            <person name="Detter J.C."/>
        </authorList>
    </citation>
    <scope>NUCLEOTIDE SEQUENCE [LARGE SCALE GENOMIC DNA]</scope>
    <source>
        <strain evidence="3">ATCC BAA-921 / DSM 16994 / JCM 11577 / YK-1</strain>
    </source>
</reference>
<dbReference type="OrthoDB" id="5571598at2"/>
<dbReference type="EMBL" id="CP002355">
    <property type="protein sequence ID" value="ADR35133.1"/>
    <property type="molecule type" value="Genomic_DNA"/>
</dbReference>
<sequence>MYLRFLSLFSLTLLSLIHAAEYELGHGIRVNDAINVGGYFSTELESNQQSDTFTLDDVAVLAYGDINPMVSYLVELESVGFYHKNFTDGTETQSHKFHIERLYGDLWMSDDFNIRFGKQITPIGYWNMEPINVLRDTTSSPLYSKFLFPKFLTGIDINGYVPQTQGLKYHLFAQNNHDMDEEYINIPNTHFFGFALDQEISMDWNTGGSIGEYIAKTGQRTRFIQGNFKYDDTRWQVLTEALAAKSEYGDRQDDYTYSGYTQAMYRYSPEHALIGRYEYYNDHHTDYKDHILTLGYSYRPLYPVSLKGEYQWHSQNDENRALFSFSVLF</sequence>
<dbReference type="KEGG" id="sku:Sulku_2474"/>
<dbReference type="Pfam" id="PF07642">
    <property type="entry name" value="BBP2"/>
    <property type="match status" value="1"/>
</dbReference>
<dbReference type="eggNOG" id="ENOG5030JVD">
    <property type="taxonomic scope" value="Bacteria"/>
</dbReference>
<evidence type="ECO:0000256" key="1">
    <source>
        <dbReference type="SAM" id="SignalP"/>
    </source>
</evidence>
<proteinExistence type="predicted"/>
<evidence type="ECO:0000313" key="2">
    <source>
        <dbReference type="EMBL" id="ADR35133.1"/>
    </source>
</evidence>
<dbReference type="SUPFAM" id="SSF56935">
    <property type="entry name" value="Porins"/>
    <property type="match status" value="1"/>
</dbReference>
<keyword evidence="1" id="KW-0732">Signal</keyword>
<feature type="chain" id="PRO_5003187455" description="Porin" evidence="1">
    <location>
        <begin position="20"/>
        <end position="329"/>
    </location>
</feature>
<organism evidence="2 3">
    <name type="scientific">Sulfuricurvum kujiense (strain ATCC BAA-921 / DSM 16994 / JCM 11577 / YK-1)</name>
    <dbReference type="NCBI Taxonomy" id="709032"/>
    <lineage>
        <taxon>Bacteria</taxon>
        <taxon>Pseudomonadati</taxon>
        <taxon>Campylobacterota</taxon>
        <taxon>Epsilonproteobacteria</taxon>
        <taxon>Campylobacterales</taxon>
        <taxon>Sulfurimonadaceae</taxon>
        <taxon>Sulfuricurvum</taxon>
    </lineage>
</organism>